<dbReference type="Proteomes" id="UP000480929">
    <property type="component" value="Unassembled WGS sequence"/>
</dbReference>
<proteinExistence type="predicted"/>
<dbReference type="Gene3D" id="3.10.620.30">
    <property type="match status" value="1"/>
</dbReference>
<dbReference type="InterPro" id="IPR038765">
    <property type="entry name" value="Papain-like_cys_pep_sf"/>
</dbReference>
<gene>
    <name evidence="3" type="ORF">GKD88_18250</name>
    <name evidence="2" type="ORF">GKE08_18445</name>
</gene>
<evidence type="ECO:0000259" key="1">
    <source>
        <dbReference type="SMART" id="SM00460"/>
    </source>
</evidence>
<organism evidence="2 4">
    <name type="scientific">Holdemania massiliensis</name>
    <dbReference type="NCBI Taxonomy" id="1468449"/>
    <lineage>
        <taxon>Bacteria</taxon>
        <taxon>Bacillati</taxon>
        <taxon>Bacillota</taxon>
        <taxon>Erysipelotrichia</taxon>
        <taxon>Erysipelotrichales</taxon>
        <taxon>Erysipelotrichaceae</taxon>
        <taxon>Holdemania</taxon>
    </lineage>
</organism>
<dbReference type="OrthoDB" id="9787782at2"/>
<dbReference type="AlphaFoldDB" id="A0A6N7SBL1"/>
<dbReference type="PANTHER" id="PTHR33490">
    <property type="entry name" value="BLR5614 PROTEIN-RELATED"/>
    <property type="match status" value="1"/>
</dbReference>
<reference evidence="4 5" key="1">
    <citation type="journal article" date="2019" name="Nat. Med.">
        <title>A library of human gut bacterial isolates paired with longitudinal multiomics data enables mechanistic microbiome research.</title>
        <authorList>
            <person name="Poyet M."/>
            <person name="Groussin M."/>
            <person name="Gibbons S.M."/>
            <person name="Avila-Pacheco J."/>
            <person name="Jiang X."/>
            <person name="Kearney S.M."/>
            <person name="Perrotta A.R."/>
            <person name="Berdy B."/>
            <person name="Zhao S."/>
            <person name="Lieberman T.D."/>
            <person name="Swanson P.K."/>
            <person name="Smith M."/>
            <person name="Roesemann S."/>
            <person name="Alexander J.E."/>
            <person name="Rich S.A."/>
            <person name="Livny J."/>
            <person name="Vlamakis H."/>
            <person name="Clish C."/>
            <person name="Bullock K."/>
            <person name="Deik A."/>
            <person name="Scott J."/>
            <person name="Pierce K.A."/>
            <person name="Xavier R.J."/>
            <person name="Alm E.J."/>
        </authorList>
    </citation>
    <scope>NUCLEOTIDE SEQUENCE [LARGE SCALE GENOMIC DNA]</scope>
    <source>
        <strain evidence="2 4">BIOML-A4</strain>
        <strain evidence="3 5">BIOML-A5</strain>
    </source>
</reference>
<dbReference type="PANTHER" id="PTHR33490:SF6">
    <property type="entry name" value="SLL1049 PROTEIN"/>
    <property type="match status" value="1"/>
</dbReference>
<dbReference type="EMBL" id="WKPI01000053">
    <property type="protein sequence ID" value="MSC35060.1"/>
    <property type="molecule type" value="Genomic_DNA"/>
</dbReference>
<keyword evidence="5" id="KW-1185">Reference proteome</keyword>
<dbReference type="InterPro" id="IPR002931">
    <property type="entry name" value="Transglutaminase-like"/>
</dbReference>
<evidence type="ECO:0000313" key="5">
    <source>
        <dbReference type="Proteomes" id="UP000480929"/>
    </source>
</evidence>
<name>A0A6N7SBL1_9FIRM</name>
<accession>A0A6N7SBL1</accession>
<dbReference type="SMART" id="SM00460">
    <property type="entry name" value="TGc"/>
    <property type="match status" value="1"/>
</dbReference>
<dbReference type="Proteomes" id="UP000433575">
    <property type="component" value="Unassembled WGS sequence"/>
</dbReference>
<protein>
    <recommendedName>
        <fullName evidence="1">Transglutaminase-like domain-containing protein</fullName>
    </recommendedName>
</protein>
<evidence type="ECO:0000313" key="2">
    <source>
        <dbReference type="EMBL" id="MSA91303.1"/>
    </source>
</evidence>
<dbReference type="Pfam" id="PF01841">
    <property type="entry name" value="Transglut_core"/>
    <property type="match status" value="1"/>
</dbReference>
<dbReference type="RefSeq" id="WP_154240612.1">
    <property type="nucleotide sequence ID" value="NZ_WKPI01000053.1"/>
</dbReference>
<sequence length="253" mass="29072">MTVCFQLDPKDCPDIRHAGQRIIEMNSVPENPQWRSWTVESGKENLEGLIQQLQKVAKHRQVLPQSSDFGALLELQEAARRLSRQTEDEVEWLAAAMALIQQRMTYDPQLAEDYSRDRDSGLSLKEAWSRGRGTCREFAMEMAALCREQGISAPNQLHVWNEVYFDPTGWLAVDALSGLIGYWGNRVTLRIAETISELPMPSVLKLKITEPLAIQQDRQVYLHFKKMPKALEGAGQFRIIEVGRKYPTRYRNR</sequence>
<evidence type="ECO:0000313" key="4">
    <source>
        <dbReference type="Proteomes" id="UP000433575"/>
    </source>
</evidence>
<evidence type="ECO:0000313" key="3">
    <source>
        <dbReference type="EMBL" id="MSC35060.1"/>
    </source>
</evidence>
<dbReference type="SUPFAM" id="SSF54001">
    <property type="entry name" value="Cysteine proteinases"/>
    <property type="match status" value="1"/>
</dbReference>
<dbReference type="EMBL" id="WKPJ01000051">
    <property type="protein sequence ID" value="MSA91303.1"/>
    <property type="molecule type" value="Genomic_DNA"/>
</dbReference>
<feature type="domain" description="Transglutaminase-like" evidence="1">
    <location>
        <begin position="127"/>
        <end position="177"/>
    </location>
</feature>
<comment type="caution">
    <text evidence="2">The sequence shown here is derived from an EMBL/GenBank/DDBJ whole genome shotgun (WGS) entry which is preliminary data.</text>
</comment>